<evidence type="ECO:0000313" key="1">
    <source>
        <dbReference type="EMBL" id="TNV87743.1"/>
    </source>
</evidence>
<name>A0A8J8P5R7_HALGN</name>
<proteinExistence type="predicted"/>
<protein>
    <submittedName>
        <fullName evidence="1">Uncharacterized protein</fullName>
    </submittedName>
</protein>
<comment type="caution">
    <text evidence="1">The sequence shown here is derived from an EMBL/GenBank/DDBJ whole genome shotgun (WGS) entry which is preliminary data.</text>
</comment>
<dbReference type="EMBL" id="RRYP01000247">
    <property type="protein sequence ID" value="TNV87743.1"/>
    <property type="molecule type" value="Genomic_DNA"/>
</dbReference>
<evidence type="ECO:0000313" key="2">
    <source>
        <dbReference type="Proteomes" id="UP000785679"/>
    </source>
</evidence>
<organism evidence="1 2">
    <name type="scientific">Halteria grandinella</name>
    <dbReference type="NCBI Taxonomy" id="5974"/>
    <lineage>
        <taxon>Eukaryota</taxon>
        <taxon>Sar</taxon>
        <taxon>Alveolata</taxon>
        <taxon>Ciliophora</taxon>
        <taxon>Intramacronucleata</taxon>
        <taxon>Spirotrichea</taxon>
        <taxon>Stichotrichia</taxon>
        <taxon>Sporadotrichida</taxon>
        <taxon>Halteriidae</taxon>
        <taxon>Halteria</taxon>
    </lineage>
</organism>
<sequence length="544" mass="61259">MPYDLFIPLDLGEDCSMTYSIYGNEPSWVTFQDTHTLQIYPQYSVEQGVYPVTIKLFDQAMESTFNFNVIVSNVPPVFSSVLNLENQVVFIGDIAYYEIPTNQTDLELNSVDLYLKNDYLPDFMIFDTISKFILVPNTLDEGLKVVTVVLWDGAMLTEYPFSVLVIKPKIDPATGKLIKTLENTGPPAFIEPIPNSLQILEGESFDIALPSIVDPDGDYYKIKEVRPCGTLEFCEFDDYKFTFSPLHVHGGKNFTLQFSLIDITIGPKTQVYSIEISVLLITPDPPKELTADQVEQEKQNNISSLLKEGLSLVKVKLQIVQIQQNGAMKVTFNPQCKDLSLPSMLNNSTMRIDIQQRQDGDNFALDNLKQESIPFIVNDYNRKFLFIQIKFEDVSRISAGMEQDIIQLSVNATQYITDSGESKLYIIEDGVYTKKPAPAQISPKLYSLYRGISILSGTQLGDFVFLGSQAATQILFLLLNILWSLLQDMSFLMTLSLVSINVPGIAQQIQHLCGLIQCYSHNLKRGMKLNRLMSILTRAGIILS</sequence>
<reference evidence="1" key="1">
    <citation type="submission" date="2019-06" db="EMBL/GenBank/DDBJ databases">
        <authorList>
            <person name="Zheng W."/>
        </authorList>
    </citation>
    <scope>NUCLEOTIDE SEQUENCE</scope>
    <source>
        <strain evidence="1">QDHG01</strain>
    </source>
</reference>
<accession>A0A8J8P5R7</accession>
<gene>
    <name evidence="1" type="ORF">FGO68_gene9733</name>
</gene>
<dbReference type="AlphaFoldDB" id="A0A8J8P5R7"/>
<dbReference type="Proteomes" id="UP000785679">
    <property type="component" value="Unassembled WGS sequence"/>
</dbReference>
<keyword evidence="2" id="KW-1185">Reference proteome</keyword>